<dbReference type="Proteomes" id="UP000593892">
    <property type="component" value="Chromosome"/>
</dbReference>
<organism evidence="4 5">
    <name type="scientific">Paludibaculum fermentans</name>
    <dbReference type="NCBI Taxonomy" id="1473598"/>
    <lineage>
        <taxon>Bacteria</taxon>
        <taxon>Pseudomonadati</taxon>
        <taxon>Acidobacteriota</taxon>
        <taxon>Terriglobia</taxon>
        <taxon>Bryobacterales</taxon>
        <taxon>Bryobacteraceae</taxon>
        <taxon>Paludibaculum</taxon>
    </lineage>
</organism>
<dbReference type="SUPFAM" id="SSF52091">
    <property type="entry name" value="SpoIIaa-like"/>
    <property type="match status" value="1"/>
</dbReference>
<evidence type="ECO:0000313" key="4">
    <source>
        <dbReference type="EMBL" id="QOY87267.1"/>
    </source>
</evidence>
<feature type="domain" description="STAS" evidence="3">
    <location>
        <begin position="3"/>
        <end position="113"/>
    </location>
</feature>
<dbReference type="CDD" id="cd07043">
    <property type="entry name" value="STAS_anti-anti-sigma_factors"/>
    <property type="match status" value="1"/>
</dbReference>
<gene>
    <name evidence="4" type="ORF">IRI77_31605</name>
</gene>
<keyword evidence="5" id="KW-1185">Reference proteome</keyword>
<proteinExistence type="inferred from homology"/>
<evidence type="ECO:0000313" key="5">
    <source>
        <dbReference type="Proteomes" id="UP000593892"/>
    </source>
</evidence>
<dbReference type="InterPro" id="IPR036513">
    <property type="entry name" value="STAS_dom_sf"/>
</dbReference>
<reference evidence="4 5" key="1">
    <citation type="submission" date="2020-10" db="EMBL/GenBank/DDBJ databases">
        <title>Complete genome sequence of Paludibaculum fermentans P105T, a facultatively anaerobic acidobacterium capable of dissimilatory Fe(III) reduction.</title>
        <authorList>
            <person name="Dedysh S.N."/>
            <person name="Beletsky A.V."/>
            <person name="Kulichevskaya I.S."/>
            <person name="Mardanov A.V."/>
            <person name="Ravin N.V."/>
        </authorList>
    </citation>
    <scope>NUCLEOTIDE SEQUENCE [LARGE SCALE GENOMIC DNA]</scope>
    <source>
        <strain evidence="4 5">P105</strain>
    </source>
</reference>
<dbReference type="GO" id="GO:0043856">
    <property type="term" value="F:anti-sigma factor antagonist activity"/>
    <property type="evidence" value="ECO:0007669"/>
    <property type="project" value="InterPro"/>
</dbReference>
<dbReference type="PANTHER" id="PTHR33495:SF2">
    <property type="entry name" value="ANTI-SIGMA FACTOR ANTAGONIST TM_1081-RELATED"/>
    <property type="match status" value="1"/>
</dbReference>
<dbReference type="RefSeq" id="WP_194448936.1">
    <property type="nucleotide sequence ID" value="NZ_CP063849.1"/>
</dbReference>
<evidence type="ECO:0000256" key="1">
    <source>
        <dbReference type="ARBA" id="ARBA00009013"/>
    </source>
</evidence>
<dbReference type="Gene3D" id="3.30.750.24">
    <property type="entry name" value="STAS domain"/>
    <property type="match status" value="1"/>
</dbReference>
<accession>A0A7S7NP85</accession>
<dbReference type="Pfam" id="PF01740">
    <property type="entry name" value="STAS"/>
    <property type="match status" value="1"/>
</dbReference>
<dbReference type="InterPro" id="IPR002645">
    <property type="entry name" value="STAS_dom"/>
</dbReference>
<dbReference type="KEGG" id="pfer:IRI77_31605"/>
<dbReference type="EMBL" id="CP063849">
    <property type="protein sequence ID" value="QOY87267.1"/>
    <property type="molecule type" value="Genomic_DNA"/>
</dbReference>
<sequence length="114" mass="12536">MSVHIQTREVNGVTVMACTGTITLGESTSLFRNTLRELLQKGTRKLLLDLGGVTYLDSTGIGELVGAYTSARNVSAQIKLARLPEKIYNLLQITKLITVFEIFDDEAEAVKSFK</sequence>
<comment type="similarity">
    <text evidence="1 2">Belongs to the anti-sigma-factor antagonist family.</text>
</comment>
<name>A0A7S7NP85_PALFE</name>
<dbReference type="AlphaFoldDB" id="A0A7S7NP85"/>
<dbReference type="PROSITE" id="PS50801">
    <property type="entry name" value="STAS"/>
    <property type="match status" value="1"/>
</dbReference>
<dbReference type="PANTHER" id="PTHR33495">
    <property type="entry name" value="ANTI-SIGMA FACTOR ANTAGONIST TM_1081-RELATED-RELATED"/>
    <property type="match status" value="1"/>
</dbReference>
<dbReference type="NCBIfam" id="TIGR00377">
    <property type="entry name" value="ant_ant_sig"/>
    <property type="match status" value="1"/>
</dbReference>
<dbReference type="InterPro" id="IPR003658">
    <property type="entry name" value="Anti-sigma_ant"/>
</dbReference>
<evidence type="ECO:0000256" key="2">
    <source>
        <dbReference type="RuleBase" id="RU003749"/>
    </source>
</evidence>
<evidence type="ECO:0000259" key="3">
    <source>
        <dbReference type="PROSITE" id="PS50801"/>
    </source>
</evidence>
<protein>
    <recommendedName>
        <fullName evidence="2">Anti-sigma factor antagonist</fullName>
    </recommendedName>
</protein>